<sequence length="421" mass="46311">MKKIFLTLILIISSASLFGYYSSENMIDMLVHSNQLRIRTDRLGALFGNRNIRAVVGLTGANIASGTILNNVTANDKLDSEKGLLTTFVPSVLGAIGYENDTIGVALGYEFTWKAPYYMVHTPILHMTAMNDSFRINIPVSIGLGSESSYNFGGNKPNLKGTMVVSTGVEARYYFNLPIFSHIRVFFNYGNAKVQSIDDAKANLVQQSVGFQARAYFRHEFDYGMVLEPIIRVQFDTALPTRKTGFNNNSAVSIVDNYFITAKGFSPSDTIKTAGQEGSGGASTTGELKGGYIASIPNGYYAEAPYRIGVAFPLGFRATSEDKNIEFYLEPALSLTIVNAKTIYDIRGPQNGYFTDEWKVKGPFYTLGYVVYGELYIRPIPQLEWYSEIQTGGASVLPTQLSSGSSTSLVFNVATGITWYF</sequence>
<dbReference type="RefSeq" id="WP_278847591.1">
    <property type="nucleotide sequence ID" value="NZ_CALXQO010000009.1"/>
</dbReference>
<evidence type="ECO:0000313" key="2">
    <source>
        <dbReference type="Proteomes" id="UP001242021"/>
    </source>
</evidence>
<proteinExistence type="predicted"/>
<gene>
    <name evidence="1" type="ORF">NEH99_10120</name>
</gene>
<dbReference type="EMBL" id="CP098754">
    <property type="protein sequence ID" value="WIH94636.1"/>
    <property type="molecule type" value="Genomic_DNA"/>
</dbReference>
<dbReference type="Pfam" id="PF05540">
    <property type="entry name" value="Serpulina_VSP"/>
    <property type="match status" value="1"/>
</dbReference>
<evidence type="ECO:0000313" key="1">
    <source>
        <dbReference type="EMBL" id="WIH94636.1"/>
    </source>
</evidence>
<dbReference type="AlphaFoldDB" id="A0AAJ6GD02"/>
<name>A0AAJ6GD02_BRAPL</name>
<protein>
    <submittedName>
        <fullName evidence="1">Variable surface family protein</fullName>
    </submittedName>
</protein>
<dbReference type="Proteomes" id="UP001242021">
    <property type="component" value="Chromosome"/>
</dbReference>
<reference evidence="1" key="1">
    <citation type="submission" date="2022-06" db="EMBL/GenBank/DDBJ databases">
        <title>Brachyspira pilosicoli from pigs in Switzerland.</title>
        <authorList>
            <person name="Schmitt S."/>
            <person name="Arnold M."/>
            <person name="Rossano A."/>
            <person name="Perreten V."/>
        </authorList>
    </citation>
    <scope>NUCLEOTIDE SEQUENCE</scope>
    <source>
        <strain evidence="1">MEI4028</strain>
    </source>
</reference>
<organism evidence="1 2">
    <name type="scientific">Brachyspira pilosicoli</name>
    <name type="common">Serpulina pilosicoli</name>
    <dbReference type="NCBI Taxonomy" id="52584"/>
    <lineage>
        <taxon>Bacteria</taxon>
        <taxon>Pseudomonadati</taxon>
        <taxon>Spirochaetota</taxon>
        <taxon>Spirochaetia</taxon>
        <taxon>Brachyspirales</taxon>
        <taxon>Brachyspiraceae</taxon>
        <taxon>Brachyspira</taxon>
    </lineage>
</organism>
<accession>A0AAJ6GD02</accession>
<dbReference type="InterPro" id="IPR008838">
    <property type="entry name" value="Variable_surface_protein_TREHY"/>
</dbReference>